<sequence>MSKQIITEQIKKQADEIVKAFNETVIKNPNRYYVTRYKGSYLYIDRLDHDSISHLCRLKYTGNMDEWEFEIFKYSNESYDAEDWFFPGSEHVDGTIKGALKAGLEAYP</sequence>
<accession>A0ABQ0K022</accession>
<dbReference type="EMBL" id="BAFN01000001">
    <property type="protein sequence ID" value="GAN34357.1"/>
    <property type="molecule type" value="Genomic_DNA"/>
</dbReference>
<comment type="caution">
    <text evidence="1">The sequence shown here is derived from an EMBL/GenBank/DDBJ whole genome shotgun (WGS) entry which is preliminary data.</text>
</comment>
<protein>
    <submittedName>
        <fullName evidence="1">Uncharacterized protein</fullName>
    </submittedName>
</protein>
<proteinExistence type="predicted"/>
<reference evidence="2" key="1">
    <citation type="journal article" date="2015" name="Genome Announc.">
        <title>Draft Genome Sequence of an Anaerobic Ammonium-Oxidizing Bacterium, "Candidatus Brocadia sinica".</title>
        <authorList>
            <person name="Oshiki M."/>
            <person name="Shinyako-Hata K."/>
            <person name="Satoh H."/>
            <person name="Okabe S."/>
        </authorList>
    </citation>
    <scope>NUCLEOTIDE SEQUENCE [LARGE SCALE GENOMIC DNA]</scope>
    <source>
        <strain evidence="2">JPN1</strain>
    </source>
</reference>
<gene>
    <name evidence="1" type="ORF">BROSI_A2893</name>
</gene>
<dbReference type="Proteomes" id="UP000032309">
    <property type="component" value="Unassembled WGS sequence"/>
</dbReference>
<evidence type="ECO:0000313" key="2">
    <source>
        <dbReference type="Proteomes" id="UP000032309"/>
    </source>
</evidence>
<name>A0ABQ0K022_9BACT</name>
<keyword evidence="2" id="KW-1185">Reference proteome</keyword>
<dbReference type="RefSeq" id="WP_052564379.1">
    <property type="nucleotide sequence ID" value="NZ_BAFN01000001.1"/>
</dbReference>
<evidence type="ECO:0000313" key="1">
    <source>
        <dbReference type="EMBL" id="GAN34357.1"/>
    </source>
</evidence>
<organism evidence="1 2">
    <name type="scientific">Candidatus Brocadia sinica JPN1</name>
    <dbReference type="NCBI Taxonomy" id="1197129"/>
    <lineage>
        <taxon>Bacteria</taxon>
        <taxon>Pseudomonadati</taxon>
        <taxon>Planctomycetota</taxon>
        <taxon>Candidatus Brocadiia</taxon>
        <taxon>Candidatus Brocadiales</taxon>
        <taxon>Candidatus Brocadiaceae</taxon>
        <taxon>Candidatus Brocadia</taxon>
    </lineage>
</organism>